<dbReference type="InterPro" id="IPR001348">
    <property type="entry name" value="ATP_PRibTrfase_HisG"/>
</dbReference>
<evidence type="ECO:0000313" key="15">
    <source>
        <dbReference type="EMBL" id="SJZ75431.1"/>
    </source>
</evidence>
<evidence type="ECO:0000256" key="10">
    <source>
        <dbReference type="ARBA" id="ARBA00024861"/>
    </source>
</evidence>
<reference evidence="14" key="1">
    <citation type="submission" date="2016-11" db="EMBL/GenBank/DDBJ databases">
        <authorList>
            <person name="Jaros S."/>
            <person name="Januszkiewicz K."/>
            <person name="Wedrychowicz H."/>
        </authorList>
    </citation>
    <scope>NUCLEOTIDE SEQUENCE [LARGE SCALE GENOMIC DNA]</scope>
    <source>
        <strain evidence="14">UWOS</strain>
    </source>
</reference>
<keyword evidence="6 11" id="KW-0028">Amino-acid biosynthesis</keyword>
<keyword evidence="16" id="KW-1185">Reference proteome</keyword>
<dbReference type="PANTHER" id="PTHR21403:SF8">
    <property type="entry name" value="ATP PHOSPHORIBOSYLTRANSFERASE"/>
    <property type="match status" value="1"/>
</dbReference>
<comment type="pathway">
    <text evidence="2 11">Amino-acid biosynthesis; L-histidine biosynthesis; L-histidine from 5-phospho-alpha-D-ribose 1-diphosphate: step 1/9.</text>
</comment>
<accession>A0A1T4N8A6</accession>
<dbReference type="STRING" id="28122.SAMN02745108_01506"/>
<comment type="function">
    <text evidence="10 11">Catalyzes the condensation of ATP and 5-phosphoribose 1-diphosphate to form N'-(5'-phosphoribosyl)-ATP (PR-ATP). Has a crucial role in the pathway because the rate of histidine biosynthesis seems to be controlled primarily by regulation of HisG enzymatic activity.</text>
</comment>
<dbReference type="SUPFAM" id="SSF53850">
    <property type="entry name" value="Periplasmic binding protein-like II"/>
    <property type="match status" value="1"/>
</dbReference>
<dbReference type="Pfam" id="PF01634">
    <property type="entry name" value="HisG"/>
    <property type="match status" value="1"/>
</dbReference>
<keyword evidence="9 11" id="KW-0368">Histidine biosynthesis</keyword>
<feature type="domain" description="ATP phosphoribosyltransferase catalytic" evidence="12">
    <location>
        <begin position="49"/>
        <end position="200"/>
    </location>
</feature>
<dbReference type="EC" id="2.4.2.17" evidence="4 11"/>
<dbReference type="EMBL" id="FUWU01000023">
    <property type="protein sequence ID" value="SJZ75431.1"/>
    <property type="molecule type" value="Genomic_DNA"/>
</dbReference>
<keyword evidence="11" id="KW-0067">ATP-binding</keyword>
<dbReference type="GO" id="GO:0000287">
    <property type="term" value="F:magnesium ion binding"/>
    <property type="evidence" value="ECO:0007669"/>
    <property type="project" value="UniProtKB-UniRule"/>
</dbReference>
<organism evidence="14 16">
    <name type="scientific">Fibrobacter intestinalis</name>
    <dbReference type="NCBI Taxonomy" id="28122"/>
    <lineage>
        <taxon>Bacteria</taxon>
        <taxon>Pseudomonadati</taxon>
        <taxon>Fibrobacterota</taxon>
        <taxon>Fibrobacteria</taxon>
        <taxon>Fibrobacterales</taxon>
        <taxon>Fibrobacteraceae</taxon>
        <taxon>Fibrobacter</taxon>
    </lineage>
</organism>
<reference evidence="15 17" key="3">
    <citation type="submission" date="2017-02" db="EMBL/GenBank/DDBJ databases">
        <authorList>
            <person name="Peterson S.W."/>
        </authorList>
    </citation>
    <scope>NUCLEOTIDE SEQUENCE [LARGE SCALE GENOMIC DNA]</scope>
    <source>
        <strain evidence="15 17">ATCC 43854</strain>
    </source>
</reference>
<dbReference type="InterPro" id="IPR011322">
    <property type="entry name" value="N-reg_PII-like_a/b"/>
</dbReference>
<evidence type="ECO:0000313" key="16">
    <source>
        <dbReference type="Proteomes" id="UP000184275"/>
    </source>
</evidence>
<keyword evidence="7 11" id="KW-0328">Glycosyltransferase</keyword>
<dbReference type="GO" id="GO:0003879">
    <property type="term" value="F:ATP phosphoribosyltransferase activity"/>
    <property type="evidence" value="ECO:0007669"/>
    <property type="project" value="UniProtKB-UniRule"/>
</dbReference>
<evidence type="ECO:0000256" key="8">
    <source>
        <dbReference type="ARBA" id="ARBA00022679"/>
    </source>
</evidence>
<dbReference type="AlphaFoldDB" id="A0A1M6YPY6"/>
<evidence type="ECO:0000256" key="4">
    <source>
        <dbReference type="ARBA" id="ARBA00011946"/>
    </source>
</evidence>
<comment type="subcellular location">
    <subcellularLocation>
        <location evidence="11">Cytoplasm</location>
    </subcellularLocation>
</comment>
<evidence type="ECO:0000313" key="14">
    <source>
        <dbReference type="EMBL" id="SHL20210.1"/>
    </source>
</evidence>
<feature type="domain" description="Histidine biosynthesis HisG C-terminal" evidence="13">
    <location>
        <begin position="204"/>
        <end position="275"/>
    </location>
</feature>
<evidence type="ECO:0000256" key="7">
    <source>
        <dbReference type="ARBA" id="ARBA00022676"/>
    </source>
</evidence>
<dbReference type="Pfam" id="PF08029">
    <property type="entry name" value="HisG_C"/>
    <property type="match status" value="1"/>
</dbReference>
<dbReference type="PROSITE" id="PS01316">
    <property type="entry name" value="ATP_P_PHORIBOSYLTR"/>
    <property type="match status" value="1"/>
</dbReference>
<dbReference type="InterPro" id="IPR020621">
    <property type="entry name" value="ATP-PRT_HisG_long"/>
</dbReference>
<protein>
    <recommendedName>
        <fullName evidence="5 11">ATP phosphoribosyltransferase</fullName>
        <shortName evidence="11">ATP-PRT</shortName>
        <shortName evidence="11">ATP-PRTase</shortName>
        <ecNumber evidence="4 11">2.4.2.17</ecNumber>
    </recommendedName>
</protein>
<dbReference type="UniPathway" id="UPA00031">
    <property type="reaction ID" value="UER00006"/>
</dbReference>
<keyword evidence="11" id="KW-0479">Metal-binding</keyword>
<dbReference type="SUPFAM" id="SSF54913">
    <property type="entry name" value="GlnB-like"/>
    <property type="match status" value="1"/>
</dbReference>
<dbReference type="Gene3D" id="3.40.190.10">
    <property type="entry name" value="Periplasmic binding protein-like II"/>
    <property type="match status" value="2"/>
</dbReference>
<evidence type="ECO:0000256" key="6">
    <source>
        <dbReference type="ARBA" id="ARBA00022605"/>
    </source>
</evidence>
<dbReference type="Proteomes" id="UP000190449">
    <property type="component" value="Unassembled WGS sequence"/>
</dbReference>
<reference evidence="16" key="2">
    <citation type="submission" date="2016-11" db="EMBL/GenBank/DDBJ databases">
        <authorList>
            <person name="Varghese N."/>
            <person name="Submissions S."/>
        </authorList>
    </citation>
    <scope>NUCLEOTIDE SEQUENCE [LARGE SCALE GENOMIC DNA]</scope>
    <source>
        <strain evidence="16">UWOS</strain>
    </source>
</reference>
<sequence length="279" mass="30545">MIKVALPNKGMLFEPTQELLKECGYKATKPYKTLTQIDAKNDIEFFFLRPSDIPMYVGRGIIDAGITGIDFNAEAKSPAVKVLDLPYGASKMCAAVPNASPVQTLEDLKDATIATSFPNIVSGYYKKDMNFVVLEGAVEISVSLGVANAIVDVVETGTTLKQAGLRIVGEPLFRSNAALFCHPQKQDLEEVHTLIRRIEGKLVAKNYMMIEYDCPSEILDKACSLTPGLDAPTISKLHGRDWYAVKAMVPQDEANAIMDKLWDAGARSILLFAIKSARI</sequence>
<keyword evidence="11" id="KW-0460">Magnesium</keyword>
<dbReference type="InterPro" id="IPR013115">
    <property type="entry name" value="HisG_C"/>
</dbReference>
<comment type="catalytic activity">
    <reaction evidence="1 11">
        <text>1-(5-phospho-beta-D-ribosyl)-ATP + diphosphate = 5-phospho-alpha-D-ribose 1-diphosphate + ATP</text>
        <dbReference type="Rhea" id="RHEA:18473"/>
        <dbReference type="ChEBI" id="CHEBI:30616"/>
        <dbReference type="ChEBI" id="CHEBI:33019"/>
        <dbReference type="ChEBI" id="CHEBI:58017"/>
        <dbReference type="ChEBI" id="CHEBI:73183"/>
        <dbReference type="EC" id="2.4.2.17"/>
    </reaction>
</comment>
<evidence type="ECO:0000259" key="13">
    <source>
        <dbReference type="Pfam" id="PF08029"/>
    </source>
</evidence>
<keyword evidence="8 11" id="KW-0808">Transferase</keyword>
<dbReference type="PANTHER" id="PTHR21403">
    <property type="entry name" value="ATP PHOSPHORIBOSYLTRANSFERASE ATP-PRTASE"/>
    <property type="match status" value="1"/>
</dbReference>
<dbReference type="Gene3D" id="3.30.70.120">
    <property type="match status" value="1"/>
</dbReference>
<proteinExistence type="inferred from homology"/>
<keyword evidence="11" id="KW-0547">Nucleotide-binding</keyword>
<accession>A0A1M6YPY6</accession>
<dbReference type="GO" id="GO:0000105">
    <property type="term" value="P:L-histidine biosynthetic process"/>
    <property type="evidence" value="ECO:0007669"/>
    <property type="project" value="UniProtKB-UniRule"/>
</dbReference>
<dbReference type="Proteomes" id="UP000184275">
    <property type="component" value="Unassembled WGS sequence"/>
</dbReference>
<dbReference type="RefSeq" id="WP_073306136.1">
    <property type="nucleotide sequence ID" value="NZ_FRAW01000046.1"/>
</dbReference>
<comment type="cofactor">
    <cofactor evidence="11">
        <name>Mg(2+)</name>
        <dbReference type="ChEBI" id="CHEBI:18420"/>
    </cofactor>
</comment>
<evidence type="ECO:0000256" key="11">
    <source>
        <dbReference type="HAMAP-Rule" id="MF_00079"/>
    </source>
</evidence>
<name>A0A1M6YPY6_9BACT</name>
<evidence type="ECO:0000259" key="12">
    <source>
        <dbReference type="Pfam" id="PF01634"/>
    </source>
</evidence>
<dbReference type="InterPro" id="IPR013820">
    <property type="entry name" value="ATP_PRibTrfase_cat"/>
</dbReference>
<comment type="activity regulation">
    <text evidence="11">Feedback inhibited by histidine.</text>
</comment>
<evidence type="ECO:0000256" key="5">
    <source>
        <dbReference type="ARBA" id="ARBA00020998"/>
    </source>
</evidence>
<dbReference type="InterPro" id="IPR015867">
    <property type="entry name" value="N-reg_PII/ATP_PRibTrfase_C"/>
</dbReference>
<evidence type="ECO:0000313" key="17">
    <source>
        <dbReference type="Proteomes" id="UP000190449"/>
    </source>
</evidence>
<evidence type="ECO:0000256" key="9">
    <source>
        <dbReference type="ARBA" id="ARBA00023102"/>
    </source>
</evidence>
<dbReference type="EMBL" id="FRAW01000046">
    <property type="protein sequence ID" value="SHL20210.1"/>
    <property type="molecule type" value="Genomic_DNA"/>
</dbReference>
<evidence type="ECO:0000256" key="3">
    <source>
        <dbReference type="ARBA" id="ARBA00007955"/>
    </source>
</evidence>
<evidence type="ECO:0000256" key="1">
    <source>
        <dbReference type="ARBA" id="ARBA00000915"/>
    </source>
</evidence>
<gene>
    <name evidence="11" type="primary">hisG</name>
    <name evidence="15" type="ORF">SAMN02745108_01506</name>
    <name evidence="14" type="ORF">SAMN05720469_14612</name>
</gene>
<dbReference type="NCBIfam" id="TIGR03455">
    <property type="entry name" value="HisG_C-term"/>
    <property type="match status" value="1"/>
</dbReference>
<comment type="similarity">
    <text evidence="3 11">Belongs to the ATP phosphoribosyltransferase family. Long subfamily.</text>
</comment>
<dbReference type="HAMAP" id="MF_00079">
    <property type="entry name" value="HisG_Long"/>
    <property type="match status" value="1"/>
</dbReference>
<dbReference type="NCBIfam" id="TIGR00070">
    <property type="entry name" value="hisG"/>
    <property type="match status" value="1"/>
</dbReference>
<dbReference type="GO" id="GO:0005524">
    <property type="term" value="F:ATP binding"/>
    <property type="evidence" value="ECO:0007669"/>
    <property type="project" value="UniProtKB-KW"/>
</dbReference>
<dbReference type="InterPro" id="IPR018198">
    <property type="entry name" value="ATP_PRibTrfase_CS"/>
</dbReference>
<keyword evidence="11" id="KW-0963">Cytoplasm</keyword>
<evidence type="ECO:0000256" key="2">
    <source>
        <dbReference type="ARBA" id="ARBA00004667"/>
    </source>
</evidence>
<dbReference type="GO" id="GO:0005737">
    <property type="term" value="C:cytoplasm"/>
    <property type="evidence" value="ECO:0007669"/>
    <property type="project" value="UniProtKB-SubCell"/>
</dbReference>